<dbReference type="GO" id="GO:0005886">
    <property type="term" value="C:plasma membrane"/>
    <property type="evidence" value="ECO:0007669"/>
    <property type="project" value="UniProtKB-SubCell"/>
</dbReference>
<dbReference type="Gene3D" id="1.10.3720.10">
    <property type="entry name" value="MetI-like"/>
    <property type="match status" value="1"/>
</dbReference>
<organism evidence="10 11">
    <name type="scientific">Frisingicoccus caecimuris</name>
    <dbReference type="NCBI Taxonomy" id="1796636"/>
    <lineage>
        <taxon>Bacteria</taxon>
        <taxon>Bacillati</taxon>
        <taxon>Bacillota</taxon>
        <taxon>Clostridia</taxon>
        <taxon>Lachnospirales</taxon>
        <taxon>Lachnospiraceae</taxon>
        <taxon>Frisingicoccus</taxon>
    </lineage>
</organism>
<evidence type="ECO:0000256" key="4">
    <source>
        <dbReference type="ARBA" id="ARBA00022692"/>
    </source>
</evidence>
<dbReference type="NCBIfam" id="NF045474">
    <property type="entry name" value="Opp2C"/>
    <property type="match status" value="1"/>
</dbReference>
<dbReference type="EMBL" id="SLXA01000003">
    <property type="protein sequence ID" value="TCO85352.1"/>
    <property type="molecule type" value="Genomic_DNA"/>
</dbReference>
<evidence type="ECO:0000256" key="2">
    <source>
        <dbReference type="ARBA" id="ARBA00022448"/>
    </source>
</evidence>
<evidence type="ECO:0000313" key="10">
    <source>
        <dbReference type="EMBL" id="TCO85352.1"/>
    </source>
</evidence>
<reference evidence="10 11" key="1">
    <citation type="submission" date="2019-03" db="EMBL/GenBank/DDBJ databases">
        <title>Genomic Encyclopedia of Type Strains, Phase IV (KMG-IV): sequencing the most valuable type-strain genomes for metagenomic binning, comparative biology and taxonomic classification.</title>
        <authorList>
            <person name="Goeker M."/>
        </authorList>
    </citation>
    <scope>NUCLEOTIDE SEQUENCE [LARGE SCALE GENOMIC DNA]</scope>
    <source>
        <strain evidence="10 11">DSM 28559</strain>
    </source>
</reference>
<protein>
    <submittedName>
        <fullName evidence="10">Peptide/nickel transport system permease protein</fullName>
    </submittedName>
</protein>
<evidence type="ECO:0000256" key="5">
    <source>
        <dbReference type="ARBA" id="ARBA00022989"/>
    </source>
</evidence>
<dbReference type="PANTHER" id="PTHR43386">
    <property type="entry name" value="OLIGOPEPTIDE TRANSPORT SYSTEM PERMEASE PROTEIN APPC"/>
    <property type="match status" value="1"/>
</dbReference>
<evidence type="ECO:0000313" key="11">
    <source>
        <dbReference type="Proteomes" id="UP000295711"/>
    </source>
</evidence>
<evidence type="ECO:0000256" key="8">
    <source>
        <dbReference type="RuleBase" id="RU363032"/>
    </source>
</evidence>
<proteinExistence type="inferred from homology"/>
<keyword evidence="6 8" id="KW-0472">Membrane</keyword>
<feature type="transmembrane region" description="Helical" evidence="8">
    <location>
        <begin position="14"/>
        <end position="37"/>
    </location>
</feature>
<name>A0A4V2SDV4_9FIRM</name>
<dbReference type="Proteomes" id="UP000295711">
    <property type="component" value="Unassembled WGS sequence"/>
</dbReference>
<feature type="domain" description="ABC transmembrane type-1" evidence="9">
    <location>
        <begin position="76"/>
        <end position="265"/>
    </location>
</feature>
<feature type="transmembrane region" description="Helical" evidence="8">
    <location>
        <begin position="78"/>
        <end position="99"/>
    </location>
</feature>
<dbReference type="GO" id="GO:0055085">
    <property type="term" value="P:transmembrane transport"/>
    <property type="evidence" value="ECO:0007669"/>
    <property type="project" value="InterPro"/>
</dbReference>
<comment type="similarity">
    <text evidence="7">Belongs to the binding-protein-dependent transport system permease family. OppBC subfamily.</text>
</comment>
<feature type="transmembrane region" description="Helical" evidence="8">
    <location>
        <begin position="197"/>
        <end position="222"/>
    </location>
</feature>
<dbReference type="InterPro" id="IPR050366">
    <property type="entry name" value="BP-dependent_transpt_permease"/>
</dbReference>
<dbReference type="InterPro" id="IPR025966">
    <property type="entry name" value="OppC_N"/>
</dbReference>
<comment type="subcellular location">
    <subcellularLocation>
        <location evidence="1 8">Cell membrane</location>
        <topology evidence="1 8">Multi-pass membrane protein</topology>
    </subcellularLocation>
</comment>
<dbReference type="Pfam" id="PF12911">
    <property type="entry name" value="OppC_N"/>
    <property type="match status" value="1"/>
</dbReference>
<dbReference type="OrthoDB" id="9797852at2"/>
<gene>
    <name evidence="10" type="ORF">EV212_10373</name>
</gene>
<feature type="transmembrane region" description="Helical" evidence="8">
    <location>
        <begin position="242"/>
        <end position="265"/>
    </location>
</feature>
<keyword evidence="3" id="KW-1003">Cell membrane</keyword>
<keyword evidence="4 8" id="KW-0812">Transmembrane</keyword>
<evidence type="ECO:0000256" key="7">
    <source>
        <dbReference type="ARBA" id="ARBA00024202"/>
    </source>
</evidence>
<comment type="caution">
    <text evidence="10">The sequence shown here is derived from an EMBL/GenBank/DDBJ whole genome shotgun (WGS) entry which is preliminary data.</text>
</comment>
<dbReference type="InterPro" id="IPR053385">
    <property type="entry name" value="ABC_transport_permease"/>
</dbReference>
<dbReference type="RefSeq" id="WP_132089522.1">
    <property type="nucleotide sequence ID" value="NZ_JANKAQ010000003.1"/>
</dbReference>
<sequence length="283" mass="31016">MRRQRKKIVNRKNYILYIGIVLSAVIVLVTIFAPFLAPCDPTKMELSQKFIAPCREFIFGTDHLGRDIFSRVIEGSRVSLSVAATVVFFSAALGVSLGMISGYMGGTADMLIMRVVDVLLAFPTIIFALALSTMMGTGQTNLIVAITCIQWTRYARIARGEALMLKHAEYVEAARSIGNSTVQILGKYIFPNVISKIIILASLDIGTIILYCASLSFLGLGAQPPSPDWGVMISEGKDYMQYAPWMALFPGLAIAFCALAFNMLGDGLRDLLDPRLKEVVRTD</sequence>
<keyword evidence="5 8" id="KW-1133">Transmembrane helix</keyword>
<dbReference type="InterPro" id="IPR035906">
    <property type="entry name" value="MetI-like_sf"/>
</dbReference>
<dbReference type="PROSITE" id="PS50928">
    <property type="entry name" value="ABC_TM1"/>
    <property type="match status" value="1"/>
</dbReference>
<keyword evidence="2 8" id="KW-0813">Transport</keyword>
<dbReference type="CDD" id="cd06261">
    <property type="entry name" value="TM_PBP2"/>
    <property type="match status" value="1"/>
</dbReference>
<dbReference type="InterPro" id="IPR000515">
    <property type="entry name" value="MetI-like"/>
</dbReference>
<dbReference type="Pfam" id="PF00528">
    <property type="entry name" value="BPD_transp_1"/>
    <property type="match status" value="1"/>
</dbReference>
<dbReference type="SUPFAM" id="SSF161098">
    <property type="entry name" value="MetI-like"/>
    <property type="match status" value="1"/>
</dbReference>
<feature type="transmembrane region" description="Helical" evidence="8">
    <location>
        <begin position="111"/>
        <end position="132"/>
    </location>
</feature>
<evidence type="ECO:0000259" key="9">
    <source>
        <dbReference type="PROSITE" id="PS50928"/>
    </source>
</evidence>
<evidence type="ECO:0000256" key="6">
    <source>
        <dbReference type="ARBA" id="ARBA00023136"/>
    </source>
</evidence>
<dbReference type="AlphaFoldDB" id="A0A4V2SDV4"/>
<evidence type="ECO:0000256" key="1">
    <source>
        <dbReference type="ARBA" id="ARBA00004651"/>
    </source>
</evidence>
<keyword evidence="11" id="KW-1185">Reference proteome</keyword>
<evidence type="ECO:0000256" key="3">
    <source>
        <dbReference type="ARBA" id="ARBA00022475"/>
    </source>
</evidence>
<accession>A0A4V2SDV4</accession>
<dbReference type="PANTHER" id="PTHR43386:SF1">
    <property type="entry name" value="D,D-DIPEPTIDE TRANSPORT SYSTEM PERMEASE PROTEIN DDPC-RELATED"/>
    <property type="match status" value="1"/>
</dbReference>